<dbReference type="GO" id="GO:0005829">
    <property type="term" value="C:cytosol"/>
    <property type="evidence" value="ECO:0007669"/>
    <property type="project" value="TreeGrafter"/>
</dbReference>
<dbReference type="EMBL" id="CP007035">
    <property type="protein sequence ID" value="AHF16487.1"/>
    <property type="molecule type" value="Genomic_DNA"/>
</dbReference>
<gene>
    <name evidence="5" type="primary">argH</name>
    <name evidence="7" type="ORF">NIASO_17580</name>
</gene>
<dbReference type="HOGENOM" id="CLU_027272_2_0_10"/>
<dbReference type="RefSeq" id="WP_008587689.1">
    <property type="nucleotide sequence ID" value="NZ_CP007035.1"/>
</dbReference>
<keyword evidence="5" id="KW-0028">Amino-acid biosynthesis</keyword>
<dbReference type="SUPFAM" id="SSF48557">
    <property type="entry name" value="L-aspartase-like"/>
    <property type="match status" value="1"/>
</dbReference>
<keyword evidence="5" id="KW-0963">Cytoplasm</keyword>
<dbReference type="PANTHER" id="PTHR43814">
    <property type="entry name" value="ARGININOSUCCINATE LYASE"/>
    <property type="match status" value="1"/>
</dbReference>
<evidence type="ECO:0000259" key="6">
    <source>
        <dbReference type="Pfam" id="PF00206"/>
    </source>
</evidence>
<dbReference type="GO" id="GO:0004056">
    <property type="term" value="F:argininosuccinate lyase activity"/>
    <property type="evidence" value="ECO:0007669"/>
    <property type="project" value="UniProtKB-UniRule"/>
</dbReference>
<dbReference type="EC" id="4.3.2.1" evidence="3 5"/>
<dbReference type="Gene3D" id="1.10.40.30">
    <property type="entry name" value="Fumarase/aspartase (C-terminal domain)"/>
    <property type="match status" value="1"/>
</dbReference>
<accession>W0F0E9</accession>
<dbReference type="PRINTS" id="PR00145">
    <property type="entry name" value="ARGSUCLYASE"/>
</dbReference>
<dbReference type="Proteomes" id="UP000003586">
    <property type="component" value="Chromosome"/>
</dbReference>
<dbReference type="eggNOG" id="COG0165">
    <property type="taxonomic scope" value="Bacteria"/>
</dbReference>
<dbReference type="CDD" id="cd01359">
    <property type="entry name" value="Argininosuccinate_lyase"/>
    <property type="match status" value="1"/>
</dbReference>
<evidence type="ECO:0000256" key="5">
    <source>
        <dbReference type="HAMAP-Rule" id="MF_00006"/>
    </source>
</evidence>
<proteinExistence type="inferred from homology"/>
<comment type="similarity">
    <text evidence="5">Belongs to the lyase 1 family. Argininosuccinate lyase subfamily.</text>
</comment>
<reference evidence="7 8" key="1">
    <citation type="submission" date="2013-12" db="EMBL/GenBank/DDBJ databases">
        <authorList>
            <consortium name="DOE Joint Genome Institute"/>
            <person name="Eisen J."/>
            <person name="Huntemann M."/>
            <person name="Han J."/>
            <person name="Chen A."/>
            <person name="Kyrpides N."/>
            <person name="Mavromatis K."/>
            <person name="Markowitz V."/>
            <person name="Palaniappan K."/>
            <person name="Ivanova N."/>
            <person name="Schaumberg A."/>
            <person name="Pati A."/>
            <person name="Liolios K."/>
            <person name="Nordberg H.P."/>
            <person name="Cantor M.N."/>
            <person name="Hua S.X."/>
            <person name="Woyke T."/>
        </authorList>
    </citation>
    <scope>NUCLEOTIDE SEQUENCE [LARGE SCALE GENOMIC DNA]</scope>
    <source>
        <strain evidence="8">DSM 19437</strain>
    </source>
</reference>
<name>W0F0E9_9BACT</name>
<dbReference type="InterPro" id="IPR000362">
    <property type="entry name" value="Fumarate_lyase_fam"/>
</dbReference>
<dbReference type="InterPro" id="IPR024083">
    <property type="entry name" value="Fumarase/histidase_N"/>
</dbReference>
<feature type="domain" description="Fumarate lyase N-terminal" evidence="6">
    <location>
        <begin position="23"/>
        <end position="299"/>
    </location>
</feature>
<evidence type="ECO:0000256" key="4">
    <source>
        <dbReference type="ARBA" id="ARBA00022571"/>
    </source>
</evidence>
<dbReference type="Gene3D" id="1.10.275.10">
    <property type="entry name" value="Fumarase/aspartase (N-terminal domain)"/>
    <property type="match status" value="1"/>
</dbReference>
<comment type="subcellular location">
    <subcellularLocation>
        <location evidence="5">Cytoplasm</location>
    </subcellularLocation>
</comment>
<sequence length="447" mass="50495">MKLWKKNTDSLKEVETFTVGKDREMDEYLAPFDVLGSLAHIQMLESVGLLKKEELTELQKALRSIYADIKKGDFQLQEDVEDIHSQVEVLLTQRIGEAGKKIHSARSRNDQVLVDLKLFLRSEIEQTVKAILPFFELLQTQSEKYKMFLFPGYTHLQLAMPSSFGLWFGAYAESLVDDLISLKAAYDIINKNPLGSAAGYGSSFPINRTLTTQLLGFSTLNYNVVYAQMGRGKAERVVAQALANIADTLSRMSMDATLYLNQNFSFISFPPELTTGSSIMPHKKNPDVFELIRSHCNRIKALPNEITLMTTNLPSGYHRDLQLLKEHLFPAFKVLKDCIEMAGLMLSNIEVKADLLKDEKYKYLFTVDLVNQLVLQGVPFRDAYIQVGRSVEDGTYKVPEHTEIKNPHEGSIQNLCTKAIKDLMDKTIASFDFEAVHTAYGKLLSAE</sequence>
<dbReference type="PANTHER" id="PTHR43814:SF1">
    <property type="entry name" value="ARGININOSUCCINATE LYASE"/>
    <property type="match status" value="1"/>
</dbReference>
<keyword evidence="8" id="KW-1185">Reference proteome</keyword>
<dbReference type="HAMAP" id="MF_00006">
    <property type="entry name" value="Arg_succ_lyase"/>
    <property type="match status" value="1"/>
</dbReference>
<organism evidence="7 8">
    <name type="scientific">Niabella soli DSM 19437</name>
    <dbReference type="NCBI Taxonomy" id="929713"/>
    <lineage>
        <taxon>Bacteria</taxon>
        <taxon>Pseudomonadati</taxon>
        <taxon>Bacteroidota</taxon>
        <taxon>Chitinophagia</taxon>
        <taxon>Chitinophagales</taxon>
        <taxon>Chitinophagaceae</taxon>
        <taxon>Niabella</taxon>
    </lineage>
</organism>
<evidence type="ECO:0000256" key="3">
    <source>
        <dbReference type="ARBA" id="ARBA00012338"/>
    </source>
</evidence>
<dbReference type="KEGG" id="nso:NIASO_17580"/>
<dbReference type="GO" id="GO:0042450">
    <property type="term" value="P:L-arginine biosynthetic process via ornithine"/>
    <property type="evidence" value="ECO:0007669"/>
    <property type="project" value="UniProtKB-UniRule"/>
</dbReference>
<dbReference type="InterPro" id="IPR008948">
    <property type="entry name" value="L-Aspartase-like"/>
</dbReference>
<comment type="catalytic activity">
    <reaction evidence="1 5">
        <text>2-(N(omega)-L-arginino)succinate = fumarate + L-arginine</text>
        <dbReference type="Rhea" id="RHEA:24020"/>
        <dbReference type="ChEBI" id="CHEBI:29806"/>
        <dbReference type="ChEBI" id="CHEBI:32682"/>
        <dbReference type="ChEBI" id="CHEBI:57472"/>
        <dbReference type="EC" id="4.3.2.1"/>
    </reaction>
</comment>
<evidence type="ECO:0000256" key="2">
    <source>
        <dbReference type="ARBA" id="ARBA00004941"/>
    </source>
</evidence>
<dbReference type="OrthoDB" id="9769623at2"/>
<protein>
    <recommendedName>
        <fullName evidence="3 5">Argininosuccinate lyase</fullName>
        <shortName evidence="5">ASAL</shortName>
        <ecNumber evidence="3 5">4.3.2.1</ecNumber>
    </recommendedName>
    <alternativeName>
        <fullName evidence="5">Arginosuccinase</fullName>
    </alternativeName>
</protein>
<keyword evidence="4 5" id="KW-0055">Arginine biosynthesis</keyword>
<evidence type="ECO:0000313" key="8">
    <source>
        <dbReference type="Proteomes" id="UP000003586"/>
    </source>
</evidence>
<keyword evidence="5 7" id="KW-0456">Lyase</keyword>
<dbReference type="Pfam" id="PF00206">
    <property type="entry name" value="Lyase_1"/>
    <property type="match status" value="1"/>
</dbReference>
<dbReference type="PROSITE" id="PS00163">
    <property type="entry name" value="FUMARATE_LYASES"/>
    <property type="match status" value="1"/>
</dbReference>
<dbReference type="PRINTS" id="PR00149">
    <property type="entry name" value="FUMRATELYASE"/>
</dbReference>
<dbReference type="InterPro" id="IPR022761">
    <property type="entry name" value="Fumarate_lyase_N"/>
</dbReference>
<evidence type="ECO:0000313" key="7">
    <source>
        <dbReference type="EMBL" id="AHF16487.1"/>
    </source>
</evidence>
<comment type="pathway">
    <text evidence="2 5">Amino-acid biosynthesis; L-arginine biosynthesis; L-arginine from L-ornithine and carbamoyl phosphate: step 3/3.</text>
</comment>
<dbReference type="InterPro" id="IPR020557">
    <property type="entry name" value="Fumarate_lyase_CS"/>
</dbReference>
<dbReference type="UniPathway" id="UPA00068">
    <property type="reaction ID" value="UER00114"/>
</dbReference>
<evidence type="ECO:0000256" key="1">
    <source>
        <dbReference type="ARBA" id="ARBA00000985"/>
    </source>
</evidence>
<dbReference type="STRING" id="929713.NIASO_17580"/>
<dbReference type="NCBIfam" id="TIGR00838">
    <property type="entry name" value="argH"/>
    <property type="match status" value="1"/>
</dbReference>
<dbReference type="AlphaFoldDB" id="W0F0E9"/>
<dbReference type="InterPro" id="IPR009049">
    <property type="entry name" value="Argininosuccinate_lyase"/>
</dbReference>
<dbReference type="Gene3D" id="1.20.200.10">
    <property type="entry name" value="Fumarase/aspartase (Central domain)"/>
    <property type="match status" value="1"/>
</dbReference>